<organism evidence="1 2">
    <name type="scientific">Bacteriovorax stolpii</name>
    <name type="common">Bdellovibrio stolpii</name>
    <dbReference type="NCBI Taxonomy" id="960"/>
    <lineage>
        <taxon>Bacteria</taxon>
        <taxon>Pseudomonadati</taxon>
        <taxon>Bdellovibrionota</taxon>
        <taxon>Bacteriovoracia</taxon>
        <taxon>Bacteriovoracales</taxon>
        <taxon>Bacteriovoracaceae</taxon>
        <taxon>Bacteriovorax</taxon>
    </lineage>
</organism>
<dbReference type="RefSeq" id="WP_102244532.1">
    <property type="nucleotide sequence ID" value="NZ_CP025704.1"/>
</dbReference>
<reference evidence="1 2" key="1">
    <citation type="submission" date="2018-01" db="EMBL/GenBank/DDBJ databases">
        <title>Complete genome sequence of Bacteriovorax stolpii DSM12778.</title>
        <authorList>
            <person name="Tang B."/>
            <person name="Chang J."/>
        </authorList>
    </citation>
    <scope>NUCLEOTIDE SEQUENCE [LARGE SCALE GENOMIC DNA]</scope>
    <source>
        <strain evidence="1 2">DSM 12778</strain>
    </source>
</reference>
<dbReference type="Proteomes" id="UP000235584">
    <property type="component" value="Chromosome"/>
</dbReference>
<sequence>MRKLMLLSLALISFNAFAEAPSVKITSYVYINQERKVAELCGVVSNATTTPTFVQITVDETSKRPATYNTWAGADGKFCSVVVSYYGTAIAKAQ</sequence>
<dbReference type="AlphaFoldDB" id="A0A2K9NUP7"/>
<evidence type="ECO:0000313" key="2">
    <source>
        <dbReference type="Proteomes" id="UP000235584"/>
    </source>
</evidence>
<dbReference type="KEGG" id="bsto:C0V70_14235"/>
<accession>A0A2K9NUP7</accession>
<keyword evidence="2" id="KW-1185">Reference proteome</keyword>
<gene>
    <name evidence="1" type="ORF">C0V70_14235</name>
</gene>
<protein>
    <submittedName>
        <fullName evidence="1">Uncharacterized protein</fullName>
    </submittedName>
</protein>
<name>A0A2K9NUP7_BACTC</name>
<dbReference type="EMBL" id="CP025704">
    <property type="protein sequence ID" value="AUN99241.1"/>
    <property type="molecule type" value="Genomic_DNA"/>
</dbReference>
<evidence type="ECO:0000313" key="1">
    <source>
        <dbReference type="EMBL" id="AUN99241.1"/>
    </source>
</evidence>
<proteinExistence type="predicted"/>